<dbReference type="SUPFAM" id="SSF49464">
    <property type="entry name" value="Carboxypeptidase regulatory domain-like"/>
    <property type="match status" value="1"/>
</dbReference>
<dbReference type="SMART" id="SM00631">
    <property type="entry name" value="Zn_pept"/>
    <property type="match status" value="1"/>
</dbReference>
<name>A0A2I0TEV1_LIMLA</name>
<feature type="active site" description="Proton donor/acceptor" evidence="14">
    <location>
        <position position="450"/>
    </location>
</feature>
<dbReference type="Pfam" id="PF13620">
    <property type="entry name" value="CarboxypepD_reg"/>
    <property type="match status" value="2"/>
</dbReference>
<keyword evidence="12" id="KW-0325">Glycoprotein</keyword>
<dbReference type="CDD" id="cd03863">
    <property type="entry name" value="M14_CPD_II"/>
    <property type="match status" value="1"/>
</dbReference>
<evidence type="ECO:0000256" key="4">
    <source>
        <dbReference type="ARBA" id="ARBA00012811"/>
    </source>
</evidence>
<evidence type="ECO:0000256" key="1">
    <source>
        <dbReference type="ARBA" id="ARBA00000614"/>
    </source>
</evidence>
<evidence type="ECO:0000256" key="8">
    <source>
        <dbReference type="ARBA" id="ARBA00022723"/>
    </source>
</evidence>
<feature type="domain" description="Peptidase M14" evidence="16">
    <location>
        <begin position="1"/>
        <end position="59"/>
    </location>
</feature>
<evidence type="ECO:0000256" key="11">
    <source>
        <dbReference type="ARBA" id="ARBA00023049"/>
    </source>
</evidence>
<keyword evidence="10" id="KW-0862">Zinc</keyword>
<keyword evidence="7" id="KW-0645">Protease</keyword>
<keyword evidence="18" id="KW-1185">Reference proteome</keyword>
<gene>
    <name evidence="17" type="ORF">llap_17394</name>
</gene>
<dbReference type="PRINTS" id="PR00765">
    <property type="entry name" value="CRBOXYPTASEA"/>
</dbReference>
<reference evidence="18" key="2">
    <citation type="submission" date="2017-12" db="EMBL/GenBank/DDBJ databases">
        <title>Genome sequence of the Bar-tailed Godwit (Limosa lapponica baueri).</title>
        <authorList>
            <person name="Lima N.C.B."/>
            <person name="Parody-Merino A.M."/>
            <person name="Battley P.F."/>
            <person name="Fidler A.E."/>
            <person name="Prosdocimi F."/>
        </authorList>
    </citation>
    <scope>NUCLEOTIDE SEQUENCE [LARGE SCALE GENOMIC DNA]</scope>
</reference>
<feature type="active site" description="Proton donor/acceptor" evidence="14">
    <location>
        <position position="29"/>
    </location>
</feature>
<dbReference type="GO" id="GO:0006518">
    <property type="term" value="P:peptide metabolic process"/>
    <property type="evidence" value="ECO:0007669"/>
    <property type="project" value="TreeGrafter"/>
</dbReference>
<dbReference type="PROSITE" id="PS00133">
    <property type="entry name" value="CARBOXYPEPT_ZN_2"/>
    <property type="match status" value="1"/>
</dbReference>
<dbReference type="Proteomes" id="UP000233556">
    <property type="component" value="Unassembled WGS sequence"/>
</dbReference>
<evidence type="ECO:0000256" key="9">
    <source>
        <dbReference type="ARBA" id="ARBA00022801"/>
    </source>
</evidence>
<keyword evidence="8" id="KW-0479">Metal-binding</keyword>
<dbReference type="OrthoDB" id="10249045at2759"/>
<dbReference type="EMBL" id="KZ511504">
    <property type="protein sequence ID" value="PKU32302.1"/>
    <property type="molecule type" value="Genomic_DNA"/>
</dbReference>
<evidence type="ECO:0000256" key="2">
    <source>
        <dbReference type="ARBA" id="ARBA00001947"/>
    </source>
</evidence>
<dbReference type="PROSITE" id="PS52035">
    <property type="entry name" value="PEPTIDASE_M14"/>
    <property type="match status" value="2"/>
</dbReference>
<dbReference type="Pfam" id="PF00246">
    <property type="entry name" value="Peptidase_M14"/>
    <property type="match status" value="3"/>
</dbReference>
<feature type="region of interest" description="Disordered" evidence="15">
    <location>
        <begin position="293"/>
        <end position="318"/>
    </location>
</feature>
<evidence type="ECO:0000256" key="10">
    <source>
        <dbReference type="ARBA" id="ARBA00022833"/>
    </source>
</evidence>
<dbReference type="Gene3D" id="3.40.630.10">
    <property type="entry name" value="Zn peptidases"/>
    <property type="match status" value="3"/>
</dbReference>
<dbReference type="FunFam" id="2.60.40.1120:FF:000006">
    <property type="entry name" value="Carboxypeptidase D"/>
    <property type="match status" value="1"/>
</dbReference>
<evidence type="ECO:0000256" key="13">
    <source>
        <dbReference type="ARBA" id="ARBA00030819"/>
    </source>
</evidence>
<dbReference type="InterPro" id="IPR057247">
    <property type="entry name" value="CARBOXYPEPT_ZN_2"/>
</dbReference>
<dbReference type="CDD" id="cd11308">
    <property type="entry name" value="Peptidase_M14NE-CP-C_like"/>
    <property type="match status" value="2"/>
</dbReference>
<evidence type="ECO:0000256" key="3">
    <source>
        <dbReference type="ARBA" id="ARBA00005988"/>
    </source>
</evidence>
<accession>A0A2I0TEV1</accession>
<sequence>MLRDSRLCPQSGMQDYNYVWANCFEITLELSCCKYPPTSQLQQEWENNRDSLLTFIEKVHIGVKGFVRDAVTGAGLENATIVVAGIAHNITAGKFGDYHRLLVPGTYNVTAVLVFFHSYTPVTRENIEVKEGAATEVDFSLQPTVMPPVLNVTQFTATPAPVSTITPTPVQAEAPSPTSLHQPVQPVDFRHHHFPDMEIFLRRYANEYPNITRLYSVGKSVELRELYVMEISDNPGVHEAGEPEFKYIGNMHGNEVVGRELLLNLIEYLCKNFGTDPEVTDLVRSTRIHIMPSMNPDGYEKSQEGDRGGTVGRNNSNNYDLNRNFPDQFFHVADPPQPETLAVMAWLQMYPFVLSANLHGGSLVVNYPFDDDEQGIAIYSKSPDDAVFQQLALSYSKENAKMYQGSPCKDMYPTEYFPHGITNGAQWYNVPGGMQDWNYLHTNCFEVTIELGCVKYPKAEELPKYWEQNRRSLLQFMKQVHHGVWGFVLDAMDGRGILNATISVADINHPVTTYKDGDYWRLLVQGMYKITASARGYDPVTKTVEVGSKGGVQVNFTLSRTDIKVEEGKVPVLNTPDTSDPNEKEFETLIKDLSAENGLERLMLSSSGDVSPYRYRPYKDLSEFLRGLYLNYPHITNLTRKETVVNSLFYLLFWFTGNYSRYSGTREPETKAIIENLILKQDFSLSVALDGGSLLVTYPYDKPAQTVENKETLKHLASLYANNHPLMHLGQPGCPNKSGASMSALVLTACIIWCVCSIKSNRHKDGFHRLRQHHDDYEDEIRMMSTGSKKSLLSHEFQDETDTEEETLYSSKH</sequence>
<evidence type="ECO:0000313" key="17">
    <source>
        <dbReference type="EMBL" id="PKU32302.1"/>
    </source>
</evidence>
<dbReference type="GO" id="GO:0008270">
    <property type="term" value="F:zinc ion binding"/>
    <property type="evidence" value="ECO:0007669"/>
    <property type="project" value="InterPro"/>
</dbReference>
<feature type="domain" description="Peptidase M14" evidence="16">
    <location>
        <begin position="190"/>
        <end position="480"/>
    </location>
</feature>
<keyword evidence="6" id="KW-0121">Carboxypeptidase</keyword>
<organism evidence="17 18">
    <name type="scientific">Limosa lapponica baueri</name>
    <dbReference type="NCBI Taxonomy" id="1758121"/>
    <lineage>
        <taxon>Eukaryota</taxon>
        <taxon>Metazoa</taxon>
        <taxon>Chordata</taxon>
        <taxon>Craniata</taxon>
        <taxon>Vertebrata</taxon>
        <taxon>Euteleostomi</taxon>
        <taxon>Archelosauria</taxon>
        <taxon>Archosauria</taxon>
        <taxon>Dinosauria</taxon>
        <taxon>Saurischia</taxon>
        <taxon>Theropoda</taxon>
        <taxon>Coelurosauria</taxon>
        <taxon>Aves</taxon>
        <taxon>Neognathae</taxon>
        <taxon>Neoaves</taxon>
        <taxon>Charadriiformes</taxon>
        <taxon>Scolopacidae</taxon>
        <taxon>Limosa</taxon>
    </lineage>
</organism>
<evidence type="ECO:0000256" key="14">
    <source>
        <dbReference type="PROSITE-ProRule" id="PRU01379"/>
    </source>
</evidence>
<dbReference type="InterPro" id="IPR008969">
    <property type="entry name" value="CarboxyPept-like_regulatory"/>
</dbReference>
<dbReference type="InterPro" id="IPR034224">
    <property type="entry name" value="M14_CPD_II"/>
</dbReference>
<dbReference type="PANTHER" id="PTHR11532">
    <property type="entry name" value="PROTEASE M14 CARBOXYPEPTIDASE"/>
    <property type="match status" value="1"/>
</dbReference>
<dbReference type="GO" id="GO:0005615">
    <property type="term" value="C:extracellular space"/>
    <property type="evidence" value="ECO:0007669"/>
    <property type="project" value="TreeGrafter"/>
</dbReference>
<keyword evidence="9" id="KW-0378">Hydrolase</keyword>
<comment type="similarity">
    <text evidence="3 14">Belongs to the peptidase M14 family.</text>
</comment>
<comment type="catalytic activity">
    <reaction evidence="1">
        <text>Releases C-terminal Arg and Lys from polypeptides.</text>
        <dbReference type="EC" id="3.4.17.22"/>
    </reaction>
</comment>
<evidence type="ECO:0000256" key="12">
    <source>
        <dbReference type="ARBA" id="ARBA00023180"/>
    </source>
</evidence>
<dbReference type="FunFam" id="3.40.630.10:FF:000020">
    <property type="entry name" value="Carboxypeptidase D"/>
    <property type="match status" value="1"/>
</dbReference>
<protein>
    <recommendedName>
        <fullName evidence="5">Carboxypeptidase D</fullName>
        <ecNumber evidence="4">3.4.17.22</ecNumber>
    </recommendedName>
    <alternativeName>
        <fullName evidence="13">Metallocarboxypeptidase D</fullName>
    </alternativeName>
</protein>
<evidence type="ECO:0000256" key="6">
    <source>
        <dbReference type="ARBA" id="ARBA00022645"/>
    </source>
</evidence>
<evidence type="ECO:0000259" key="16">
    <source>
        <dbReference type="PROSITE" id="PS52035"/>
    </source>
</evidence>
<dbReference type="GO" id="GO:0004181">
    <property type="term" value="F:metallocarboxypeptidase activity"/>
    <property type="evidence" value="ECO:0007669"/>
    <property type="project" value="UniProtKB-EC"/>
</dbReference>
<feature type="compositionally biased region" description="Basic and acidic residues" evidence="15">
    <location>
        <begin position="298"/>
        <end position="307"/>
    </location>
</feature>
<feature type="region of interest" description="Disordered" evidence="15">
    <location>
        <begin position="791"/>
        <end position="813"/>
    </location>
</feature>
<dbReference type="SUPFAM" id="SSF53187">
    <property type="entry name" value="Zn-dependent exopeptidases"/>
    <property type="match status" value="3"/>
</dbReference>
<reference evidence="18" key="1">
    <citation type="submission" date="2017-11" db="EMBL/GenBank/DDBJ databases">
        <authorList>
            <person name="Lima N.C."/>
            <person name="Parody-Merino A.M."/>
            <person name="Battley P.F."/>
            <person name="Fidler A.E."/>
            <person name="Prosdocimi F."/>
        </authorList>
    </citation>
    <scope>NUCLEOTIDE SEQUENCE [LARGE SCALE GENOMIC DNA]</scope>
</reference>
<dbReference type="InterPro" id="IPR050753">
    <property type="entry name" value="Peptidase_M14_domain"/>
</dbReference>
<evidence type="ECO:0000256" key="15">
    <source>
        <dbReference type="SAM" id="MobiDB-lite"/>
    </source>
</evidence>
<dbReference type="AlphaFoldDB" id="A0A2I0TEV1"/>
<evidence type="ECO:0000256" key="7">
    <source>
        <dbReference type="ARBA" id="ARBA00022670"/>
    </source>
</evidence>
<evidence type="ECO:0000313" key="18">
    <source>
        <dbReference type="Proteomes" id="UP000233556"/>
    </source>
</evidence>
<dbReference type="Gene3D" id="2.60.40.1120">
    <property type="entry name" value="Carboxypeptidase-like, regulatory domain"/>
    <property type="match status" value="2"/>
</dbReference>
<comment type="cofactor">
    <cofactor evidence="2">
        <name>Zn(2+)</name>
        <dbReference type="ChEBI" id="CHEBI:29105"/>
    </cofactor>
</comment>
<dbReference type="EC" id="3.4.17.22" evidence="4"/>
<dbReference type="InterPro" id="IPR057246">
    <property type="entry name" value="CARBOXYPEPT_ZN_1"/>
</dbReference>
<dbReference type="GO" id="GO:0016485">
    <property type="term" value="P:protein processing"/>
    <property type="evidence" value="ECO:0007669"/>
    <property type="project" value="TreeGrafter"/>
</dbReference>
<dbReference type="InterPro" id="IPR000834">
    <property type="entry name" value="Peptidase_M14"/>
</dbReference>
<evidence type="ECO:0000256" key="5">
    <source>
        <dbReference type="ARBA" id="ARBA00014107"/>
    </source>
</evidence>
<dbReference type="FunFam" id="2.60.40.1120:FF:000008">
    <property type="entry name" value="Carboxypeptidase D"/>
    <property type="match status" value="1"/>
</dbReference>
<keyword evidence="11" id="KW-0482">Metalloprotease</keyword>
<dbReference type="PROSITE" id="PS00132">
    <property type="entry name" value="CARBOXYPEPT_ZN_1"/>
    <property type="match status" value="1"/>
</dbReference>
<dbReference type="PANTHER" id="PTHR11532:SF73">
    <property type="entry name" value="CARBOXYPEPTIDASE D"/>
    <property type="match status" value="1"/>
</dbReference>
<proteinExistence type="inferred from homology"/>